<dbReference type="InterPro" id="IPR029061">
    <property type="entry name" value="THDP-binding"/>
</dbReference>
<keyword evidence="10 15" id="KW-0408">Iron</keyword>
<dbReference type="InterPro" id="IPR017896">
    <property type="entry name" value="4Fe4S_Fe-S-bd"/>
</dbReference>
<dbReference type="Pfam" id="PF14697">
    <property type="entry name" value="Fer4_21"/>
    <property type="match status" value="1"/>
</dbReference>
<evidence type="ECO:0000256" key="10">
    <source>
        <dbReference type="ARBA" id="ARBA00023004"/>
    </source>
</evidence>
<accession>H6Q6S9</accession>
<keyword evidence="19" id="KW-1185">Reference proteome</keyword>
<keyword evidence="8 15" id="KW-0249">Electron transport</keyword>
<dbReference type="InterPro" id="IPR009014">
    <property type="entry name" value="Transketo_C/PFOR_II"/>
</dbReference>
<evidence type="ECO:0000256" key="16">
    <source>
        <dbReference type="PIRSR" id="PIRSR006439-50"/>
    </source>
</evidence>
<feature type="binding site" evidence="16">
    <location>
        <position position="576"/>
    </location>
    <ligand>
        <name>[4Fe-4S] cluster</name>
        <dbReference type="ChEBI" id="CHEBI:49883"/>
        <label>2</label>
    </ligand>
</feature>
<dbReference type="AlphaFoldDB" id="H6Q6S9"/>
<dbReference type="Proteomes" id="UP000009062">
    <property type="component" value="Chromosome"/>
</dbReference>
<evidence type="ECO:0000259" key="17">
    <source>
        <dbReference type="PROSITE" id="PS51379"/>
    </source>
</evidence>
<dbReference type="SUPFAM" id="SSF52922">
    <property type="entry name" value="TK C-terminal domain-like"/>
    <property type="match status" value="1"/>
</dbReference>
<comment type="subunit">
    <text evidence="3">Heterodimer composed of an alpha and a beta subunit.</text>
</comment>
<organism evidence="18 19">
    <name type="scientific">Pyrobaculum oguniense (strain DSM 13380 / JCM 10595 / TE7)</name>
    <dbReference type="NCBI Taxonomy" id="698757"/>
    <lineage>
        <taxon>Archaea</taxon>
        <taxon>Thermoproteota</taxon>
        <taxon>Thermoprotei</taxon>
        <taxon>Thermoproteales</taxon>
        <taxon>Thermoproteaceae</taxon>
        <taxon>Pyrobaculum</taxon>
    </lineage>
</organism>
<feature type="binding site" evidence="16">
    <location>
        <position position="555"/>
    </location>
    <ligand>
        <name>[4Fe-4S] cluster</name>
        <dbReference type="ChEBI" id="CHEBI:49883"/>
        <label>2</label>
    </ligand>
</feature>
<dbReference type="PROSITE" id="PS00198">
    <property type="entry name" value="4FE4S_FER_1"/>
    <property type="match status" value="1"/>
</dbReference>
<evidence type="ECO:0000256" key="3">
    <source>
        <dbReference type="ARBA" id="ARBA00011631"/>
    </source>
</evidence>
<keyword evidence="6 15" id="KW-0004">4Fe-4S</keyword>
<dbReference type="FunFam" id="3.40.50.970:FF:000109">
    <property type="entry name" value="Indolepyruvate oxidoreductase subunit IorA"/>
    <property type="match status" value="1"/>
</dbReference>
<dbReference type="InterPro" id="IPR011766">
    <property type="entry name" value="TPP_enzyme_TPP-bd"/>
</dbReference>
<comment type="function">
    <text evidence="1 15">Catalyzes the ferredoxin-dependent oxidative decarboxylation of arylpyruvates.</text>
</comment>
<dbReference type="Gene3D" id="3.40.50.920">
    <property type="match status" value="1"/>
</dbReference>
<dbReference type="PANTHER" id="PTHR43710">
    <property type="entry name" value="2-HYDROXYACYL-COA LYASE"/>
    <property type="match status" value="1"/>
</dbReference>
<dbReference type="GO" id="GO:0019164">
    <property type="term" value="F:pyruvate synthase activity"/>
    <property type="evidence" value="ECO:0007669"/>
    <property type="project" value="UniProtKB-ARBA"/>
</dbReference>
<dbReference type="Pfam" id="PF02775">
    <property type="entry name" value="TPP_enzyme_C"/>
    <property type="match status" value="1"/>
</dbReference>
<keyword evidence="5 15" id="KW-0813">Transport</keyword>
<evidence type="ECO:0000313" key="18">
    <source>
        <dbReference type="EMBL" id="AFA38309.1"/>
    </source>
</evidence>
<name>H6Q6S9_PYROT</name>
<dbReference type="GO" id="GO:0046872">
    <property type="term" value="F:metal ion binding"/>
    <property type="evidence" value="ECO:0007669"/>
    <property type="project" value="UniProtKB-UniRule"/>
</dbReference>
<gene>
    <name evidence="18" type="ordered locus">Pogu_0282</name>
</gene>
<dbReference type="InterPro" id="IPR017721">
    <property type="entry name" value="IorA"/>
</dbReference>
<dbReference type="GO" id="GO:0030976">
    <property type="term" value="F:thiamine pyrophosphate binding"/>
    <property type="evidence" value="ECO:0007669"/>
    <property type="project" value="InterPro"/>
</dbReference>
<feature type="binding site" evidence="16">
    <location>
        <position position="573"/>
    </location>
    <ligand>
        <name>[4Fe-4S] cluster</name>
        <dbReference type="ChEBI" id="CHEBI:49883"/>
        <label>2</label>
    </ligand>
</feature>
<keyword evidence="11 15" id="KW-0411">Iron-sulfur</keyword>
<evidence type="ECO:0000256" key="2">
    <source>
        <dbReference type="ARBA" id="ARBA00011238"/>
    </source>
</evidence>
<dbReference type="GO" id="GO:0051539">
    <property type="term" value="F:4 iron, 4 sulfur cluster binding"/>
    <property type="evidence" value="ECO:0007669"/>
    <property type="project" value="UniProtKB-UniRule"/>
</dbReference>
<dbReference type="CDD" id="cd07034">
    <property type="entry name" value="TPP_PYR_PFOR_IOR-alpha_like"/>
    <property type="match status" value="1"/>
</dbReference>
<feature type="binding site" evidence="16">
    <location>
        <position position="546"/>
    </location>
    <ligand>
        <name>[4Fe-4S] cluster</name>
        <dbReference type="ChEBI" id="CHEBI:49883"/>
        <label>1</label>
    </ligand>
</feature>
<feature type="domain" description="4Fe-4S ferredoxin-type" evidence="17">
    <location>
        <begin position="534"/>
        <end position="563"/>
    </location>
</feature>
<comment type="catalytic activity">
    <reaction evidence="14">
        <text>a 2-oxocarboxylate + 2 oxidized [2Fe-2S]-[ferredoxin] + CoA = an acyl-CoA + 2 reduced [2Fe-2S]-[ferredoxin] + CO2 + H(+)</text>
        <dbReference type="Rhea" id="RHEA:42316"/>
        <dbReference type="Rhea" id="RHEA-COMP:10000"/>
        <dbReference type="Rhea" id="RHEA-COMP:10001"/>
        <dbReference type="ChEBI" id="CHEBI:15378"/>
        <dbReference type="ChEBI" id="CHEBI:16526"/>
        <dbReference type="ChEBI" id="CHEBI:33737"/>
        <dbReference type="ChEBI" id="CHEBI:33738"/>
        <dbReference type="ChEBI" id="CHEBI:35179"/>
        <dbReference type="ChEBI" id="CHEBI:57287"/>
        <dbReference type="ChEBI" id="CHEBI:58342"/>
        <dbReference type="EC" id="1.2.7.11"/>
    </reaction>
</comment>
<dbReference type="FunFam" id="3.30.70.20:FF:000077">
    <property type="entry name" value="Indolepyruvate oxidoreductase subunit IorA"/>
    <property type="match status" value="1"/>
</dbReference>
<dbReference type="Gene3D" id="3.40.50.970">
    <property type="match status" value="2"/>
</dbReference>
<dbReference type="STRING" id="698757.Pogu_0282"/>
<proteinExistence type="predicted"/>
<dbReference type="InterPro" id="IPR002880">
    <property type="entry name" value="Pyrv_Fd/Flavodoxin_OxRdtase_N"/>
</dbReference>
<keyword evidence="7 15" id="KW-0479">Metal-binding</keyword>
<dbReference type="KEGG" id="pog:Pogu_0282"/>
<feature type="domain" description="4Fe-4S ferredoxin-type" evidence="17">
    <location>
        <begin position="564"/>
        <end position="593"/>
    </location>
</feature>
<evidence type="ECO:0000256" key="8">
    <source>
        <dbReference type="ARBA" id="ARBA00022982"/>
    </source>
</evidence>
<evidence type="ECO:0000256" key="14">
    <source>
        <dbReference type="ARBA" id="ARBA00048893"/>
    </source>
</evidence>
<evidence type="ECO:0000256" key="9">
    <source>
        <dbReference type="ARBA" id="ARBA00023002"/>
    </source>
</evidence>
<dbReference type="SUPFAM" id="SSF54862">
    <property type="entry name" value="4Fe-4S ferredoxins"/>
    <property type="match status" value="1"/>
</dbReference>
<evidence type="ECO:0000256" key="15">
    <source>
        <dbReference type="PIRNR" id="PIRNR006439"/>
    </source>
</evidence>
<dbReference type="GO" id="GO:0043805">
    <property type="term" value="F:indolepyruvate ferredoxin oxidoreductase activity"/>
    <property type="evidence" value="ECO:0007669"/>
    <property type="project" value="UniProtKB-UniRule"/>
</dbReference>
<evidence type="ECO:0000256" key="12">
    <source>
        <dbReference type="ARBA" id="ARBA00030514"/>
    </source>
</evidence>
<dbReference type="HOGENOM" id="CLU_017727_0_0_2"/>
<dbReference type="SUPFAM" id="SSF52518">
    <property type="entry name" value="Thiamin diphosphate-binding fold (THDP-binding)"/>
    <property type="match status" value="2"/>
</dbReference>
<evidence type="ECO:0000313" key="19">
    <source>
        <dbReference type="Proteomes" id="UP000009062"/>
    </source>
</evidence>
<protein>
    <recommendedName>
        <fullName evidence="4 15">Indolepyruvate oxidoreductase subunit IorA</fullName>
        <shortName evidence="15">IOR</shortName>
        <ecNumber evidence="15">1.2.7.8</ecNumber>
    </recommendedName>
    <alternativeName>
        <fullName evidence="12 15">Indolepyruvate ferredoxin oxidoreductase subunit alpha</fullName>
    </alternativeName>
</protein>
<dbReference type="InterPro" id="IPR017900">
    <property type="entry name" value="4Fe4S_Fe_S_CS"/>
</dbReference>
<dbReference type="eggNOG" id="arCOG01609">
    <property type="taxonomic scope" value="Archaea"/>
</dbReference>
<dbReference type="Pfam" id="PF01855">
    <property type="entry name" value="POR_N"/>
    <property type="match status" value="1"/>
</dbReference>
<dbReference type="InterPro" id="IPR045025">
    <property type="entry name" value="HACL1-like"/>
</dbReference>
<dbReference type="PANTHER" id="PTHR43710:SF7">
    <property type="entry name" value="INDOLEPYRUVATE OXIDOREDUCTASE SUBUNIT IORA"/>
    <property type="match status" value="1"/>
</dbReference>
<evidence type="ECO:0000256" key="5">
    <source>
        <dbReference type="ARBA" id="ARBA00022448"/>
    </source>
</evidence>
<comment type="catalytic activity">
    <reaction evidence="13 15">
        <text>indole-3-pyruvate + 2 oxidized [2Fe-2S]-[ferredoxin] + CoA = (indol-3-yl)acetyl-CoA + 2 reduced [2Fe-2S]-[ferredoxin] + CO2 + H(+)</text>
        <dbReference type="Rhea" id="RHEA:12645"/>
        <dbReference type="Rhea" id="RHEA-COMP:10000"/>
        <dbReference type="Rhea" id="RHEA-COMP:10001"/>
        <dbReference type="ChEBI" id="CHEBI:15378"/>
        <dbReference type="ChEBI" id="CHEBI:16526"/>
        <dbReference type="ChEBI" id="CHEBI:17640"/>
        <dbReference type="ChEBI" id="CHEBI:33737"/>
        <dbReference type="ChEBI" id="CHEBI:33738"/>
        <dbReference type="ChEBI" id="CHEBI:57271"/>
        <dbReference type="ChEBI" id="CHEBI:57287"/>
        <dbReference type="EC" id="1.2.7.8"/>
    </reaction>
</comment>
<evidence type="ECO:0000256" key="1">
    <source>
        <dbReference type="ARBA" id="ARBA00002995"/>
    </source>
</evidence>
<comment type="subunit">
    <text evidence="2 15">Heterodimer of the IorA and IorB subunits.</text>
</comment>
<dbReference type="GO" id="GO:0018491">
    <property type="term" value="F:2-oxobutyrate synthase activity"/>
    <property type="evidence" value="ECO:0007669"/>
    <property type="project" value="UniProtKB-ARBA"/>
</dbReference>
<dbReference type="EC" id="1.2.7.8" evidence="15"/>
<dbReference type="FunFam" id="3.40.50.970:FF:000039">
    <property type="entry name" value="Indolepyruvate oxidoreductase subunit IorA"/>
    <property type="match status" value="1"/>
</dbReference>
<dbReference type="PIRSF" id="PIRSF006439">
    <property type="entry name" value="Indolepyruvate_ferr_oxidored"/>
    <property type="match status" value="1"/>
</dbReference>
<keyword evidence="9 15" id="KW-0560">Oxidoreductase</keyword>
<dbReference type="Gene3D" id="3.30.70.20">
    <property type="match status" value="1"/>
</dbReference>
<reference evidence="18 19" key="1">
    <citation type="journal article" date="2012" name="Stand. Genomic Sci.">
        <title>Complete genome sequence of Pyrobaculum oguniense.</title>
        <authorList>
            <person name="Bernick D.L."/>
            <person name="Karplus K."/>
            <person name="Lui L.M."/>
            <person name="Coker J.K."/>
            <person name="Murphy J.N."/>
            <person name="Chan P.P."/>
            <person name="Cozen A.E."/>
            <person name="Lowe T.M."/>
        </authorList>
    </citation>
    <scope>NUCLEOTIDE SEQUENCE [LARGE SCALE GENOMIC DNA]</scope>
    <source>
        <strain evidence="18 19">TE7</strain>
    </source>
</reference>
<evidence type="ECO:0000256" key="11">
    <source>
        <dbReference type="ARBA" id="ARBA00023014"/>
    </source>
</evidence>
<evidence type="ECO:0000256" key="4">
    <source>
        <dbReference type="ARBA" id="ARBA00017710"/>
    </source>
</evidence>
<evidence type="ECO:0000256" key="6">
    <source>
        <dbReference type="ARBA" id="ARBA00022485"/>
    </source>
</evidence>
<evidence type="ECO:0000256" key="7">
    <source>
        <dbReference type="ARBA" id="ARBA00022723"/>
    </source>
</evidence>
<dbReference type="EMBL" id="CP003316">
    <property type="protein sequence ID" value="AFA38309.1"/>
    <property type="molecule type" value="Genomic_DNA"/>
</dbReference>
<feature type="binding site" evidence="16">
    <location>
        <position position="543"/>
    </location>
    <ligand>
        <name>[4Fe-4S] cluster</name>
        <dbReference type="ChEBI" id="CHEBI:49883"/>
        <label>1</label>
    </ligand>
</feature>
<dbReference type="CDD" id="cd02008">
    <property type="entry name" value="TPP_IOR_alpha"/>
    <property type="match status" value="1"/>
</dbReference>
<comment type="cofactor">
    <cofactor evidence="15 16">
        <name>[4Fe-4S] cluster</name>
        <dbReference type="ChEBI" id="CHEBI:49883"/>
    </cofactor>
    <text evidence="15 16">Binds 2 [4Fe-4S] clusters. In this family the first cluster has a non-standard and varying [4Fe-4S] binding motif CX(2)CX(2)CX(4-5)CP.</text>
</comment>
<sequence length="604" mass="65361">MKNLIFYIHLNTVKILLLGNEAIAYGALAGGVAVATAYPGTPSTEILETLEEFRDRFVHWAVNEKTALEIAYGATVAGARALVAMKHVGLNVAADPLHSAAYTGVEGGLVVVSADDPWMHSSQNEQDTRWYGLQAYVPVLEPSDPAEAYRYAKTAFELSEKLKHPIILRSVTRVSHVRAPVEVEPPSPPKWGRFSKDISRFNLVPAYARERRKALVEKWGTIGEVSAELMRVEPGGHVTIVTSGVAYNYVKEAVRLLNIDATIIKLGMSVPIPPKIRELVKGTVVVVEEGDSVVETQLRALRLETRGKIDGYFPKYGELNTRKVAEGIAKALDIPYNLPQPPKSPIEAPPRPPVLCPGCPHMGTFYILRLATAGLNPVWSGDIGCYSLGINTGQQDLITHMGSSVGLGMGVAVASKQFVVATVGDSTFYHSVLPQLIDLATKKVPLLVVVMDNAYTAMTGGQPSPSRLIPPEKIAEAFGIPAFVIDPADIKTSIEVVKRAVEIVKSGRPVLVVSKRPCVLVATRKARKAGVAIPKYKVEPEKCIGCGICYNLLKCSAIQARPDRKAYIDPVLCVGCGICAEVCPVDAIKGNGARVKWLEVWQQA</sequence>
<feature type="binding site" evidence="16">
    <location>
        <position position="549"/>
    </location>
    <ligand>
        <name>[4Fe-4S] cluster</name>
        <dbReference type="ChEBI" id="CHEBI:49883"/>
        <label>1</label>
    </ligand>
</feature>
<dbReference type="PROSITE" id="PS51379">
    <property type="entry name" value="4FE4S_FER_2"/>
    <property type="match status" value="2"/>
</dbReference>
<feature type="binding site" evidence="16">
    <location>
        <position position="583"/>
    </location>
    <ligand>
        <name>[4Fe-4S] cluster</name>
        <dbReference type="ChEBI" id="CHEBI:49883"/>
        <label>1</label>
    </ligand>
</feature>
<feature type="binding site" evidence="16">
    <location>
        <position position="579"/>
    </location>
    <ligand>
        <name>[4Fe-4S] cluster</name>
        <dbReference type="ChEBI" id="CHEBI:49883"/>
        <label>2</label>
    </ligand>
</feature>
<evidence type="ECO:0000256" key="13">
    <source>
        <dbReference type="ARBA" id="ARBA00048332"/>
    </source>
</evidence>